<dbReference type="GO" id="GO:0016787">
    <property type="term" value="F:hydrolase activity"/>
    <property type="evidence" value="ECO:0007669"/>
    <property type="project" value="UniProtKB-KW"/>
</dbReference>
<proteinExistence type="predicted"/>
<dbReference type="EMBL" id="BKCJ010513465">
    <property type="protein sequence ID" value="GFA91572.1"/>
    <property type="molecule type" value="Genomic_DNA"/>
</dbReference>
<sequence length="120" mass="13671">MTTEMDHKIWALANALEDEKFCTEEDMTLLLSEFSKLKVLLELSLQETDHSGFMMNLDGILDWLNTTRPSIDDLLKRYGSQEPTAGQMVVSECSSSKTKVEQKGDDAIKQDRKRKRAEEG</sequence>
<keyword evidence="2" id="KW-0378">Hydrolase</keyword>
<comment type="caution">
    <text evidence="2">The sequence shown here is derived from an EMBL/GenBank/DDBJ whole genome shotgun (WGS) entry which is preliminary data.</text>
</comment>
<dbReference type="AlphaFoldDB" id="A0A699KF23"/>
<feature type="region of interest" description="Disordered" evidence="1">
    <location>
        <begin position="85"/>
        <end position="120"/>
    </location>
</feature>
<name>A0A699KF23_TANCI</name>
<reference evidence="2" key="1">
    <citation type="journal article" date="2019" name="Sci. Rep.">
        <title>Draft genome of Tanacetum cinerariifolium, the natural source of mosquito coil.</title>
        <authorList>
            <person name="Yamashiro T."/>
            <person name="Shiraishi A."/>
            <person name="Satake H."/>
            <person name="Nakayama K."/>
        </authorList>
    </citation>
    <scope>NUCLEOTIDE SEQUENCE</scope>
</reference>
<protein>
    <submittedName>
        <fullName evidence="2">UvrD-like helicase, ATP-binding domain, P-loop containing nucleoside triphosphate hydrolase</fullName>
    </submittedName>
</protein>
<evidence type="ECO:0000313" key="2">
    <source>
        <dbReference type="EMBL" id="GFA91572.1"/>
    </source>
</evidence>
<keyword evidence="2" id="KW-0547">Nucleotide-binding</keyword>
<accession>A0A699KF23</accession>
<keyword evidence="2" id="KW-0347">Helicase</keyword>
<keyword evidence="2" id="KW-0067">ATP-binding</keyword>
<dbReference type="GO" id="GO:0005524">
    <property type="term" value="F:ATP binding"/>
    <property type="evidence" value="ECO:0007669"/>
    <property type="project" value="UniProtKB-KW"/>
</dbReference>
<gene>
    <name evidence="2" type="ORF">Tci_663544</name>
</gene>
<dbReference type="GO" id="GO:0004386">
    <property type="term" value="F:helicase activity"/>
    <property type="evidence" value="ECO:0007669"/>
    <property type="project" value="UniProtKB-KW"/>
</dbReference>
<feature type="compositionally biased region" description="Basic and acidic residues" evidence="1">
    <location>
        <begin position="98"/>
        <end position="120"/>
    </location>
</feature>
<organism evidence="2">
    <name type="scientific">Tanacetum cinerariifolium</name>
    <name type="common">Dalmatian daisy</name>
    <name type="synonym">Chrysanthemum cinerariifolium</name>
    <dbReference type="NCBI Taxonomy" id="118510"/>
    <lineage>
        <taxon>Eukaryota</taxon>
        <taxon>Viridiplantae</taxon>
        <taxon>Streptophyta</taxon>
        <taxon>Embryophyta</taxon>
        <taxon>Tracheophyta</taxon>
        <taxon>Spermatophyta</taxon>
        <taxon>Magnoliopsida</taxon>
        <taxon>eudicotyledons</taxon>
        <taxon>Gunneridae</taxon>
        <taxon>Pentapetalae</taxon>
        <taxon>asterids</taxon>
        <taxon>campanulids</taxon>
        <taxon>Asterales</taxon>
        <taxon>Asteraceae</taxon>
        <taxon>Asteroideae</taxon>
        <taxon>Anthemideae</taxon>
        <taxon>Anthemidinae</taxon>
        <taxon>Tanacetum</taxon>
    </lineage>
</organism>
<evidence type="ECO:0000256" key="1">
    <source>
        <dbReference type="SAM" id="MobiDB-lite"/>
    </source>
</evidence>